<organism evidence="1">
    <name type="scientific">viral metagenome</name>
    <dbReference type="NCBI Taxonomy" id="1070528"/>
    <lineage>
        <taxon>unclassified sequences</taxon>
        <taxon>metagenomes</taxon>
        <taxon>organismal metagenomes</taxon>
    </lineage>
</organism>
<dbReference type="GO" id="GO:0003676">
    <property type="term" value="F:nucleic acid binding"/>
    <property type="evidence" value="ECO:0007669"/>
    <property type="project" value="InterPro"/>
</dbReference>
<name>A0A6M3LFT5_9ZZZZ</name>
<dbReference type="InterPro" id="IPR011856">
    <property type="entry name" value="tRNA_endonuc-like_dom_sf"/>
</dbReference>
<gene>
    <name evidence="1" type="ORF">MM415B03992_0001</name>
</gene>
<evidence type="ECO:0000313" key="1">
    <source>
        <dbReference type="EMBL" id="QJA94117.1"/>
    </source>
</evidence>
<proteinExistence type="predicted"/>
<evidence type="ECO:0008006" key="2">
    <source>
        <dbReference type="Google" id="ProtNLM"/>
    </source>
</evidence>
<sequence length="129" mass="14903">MTRWNEKQYLEYIARRSIDLNTGTMVIEADEGPESRLQGKITKYCKDHGYPALSFRQSQKAKGFLTKGWADVTVLLPKSRTIFLELKSSKGILRAEQKGLKQIALYLGHEWYKVTSYRQFLGIVEAKNE</sequence>
<protein>
    <recommendedName>
        <fullName evidence="2">VRR-NUC domain-containing protein</fullName>
    </recommendedName>
</protein>
<dbReference type="EMBL" id="MT143205">
    <property type="protein sequence ID" value="QJA94117.1"/>
    <property type="molecule type" value="Genomic_DNA"/>
</dbReference>
<accession>A0A6M3LFT5</accession>
<dbReference type="Gene3D" id="3.40.1350.10">
    <property type="match status" value="1"/>
</dbReference>
<dbReference type="AlphaFoldDB" id="A0A6M3LFT5"/>
<reference evidence="1" key="1">
    <citation type="submission" date="2020-03" db="EMBL/GenBank/DDBJ databases">
        <title>The deep terrestrial virosphere.</title>
        <authorList>
            <person name="Holmfeldt K."/>
            <person name="Nilsson E."/>
            <person name="Simone D."/>
            <person name="Lopez-Fernandez M."/>
            <person name="Wu X."/>
            <person name="de Brujin I."/>
            <person name="Lundin D."/>
            <person name="Andersson A."/>
            <person name="Bertilsson S."/>
            <person name="Dopson M."/>
        </authorList>
    </citation>
    <scope>NUCLEOTIDE SEQUENCE</scope>
    <source>
        <strain evidence="1">MM415B03992</strain>
    </source>
</reference>